<dbReference type="Gene3D" id="1.20.58.1030">
    <property type="match status" value="1"/>
</dbReference>
<dbReference type="STRING" id="448386.A0A2V3IWU2"/>
<dbReference type="InterPro" id="IPR036224">
    <property type="entry name" value="GINS_bundle-like_dom_sf"/>
</dbReference>
<evidence type="ECO:0000259" key="6">
    <source>
        <dbReference type="Pfam" id="PF24997"/>
    </source>
</evidence>
<reference evidence="7 8" key="1">
    <citation type="journal article" date="2018" name="Mol. Biol. Evol.">
        <title>Analysis of the draft genome of the red seaweed Gracilariopsis chorda provides insights into genome size evolution in Rhodophyta.</title>
        <authorList>
            <person name="Lee J."/>
            <person name="Yang E.C."/>
            <person name="Graf L."/>
            <person name="Yang J.H."/>
            <person name="Qiu H."/>
            <person name="Zel Zion U."/>
            <person name="Chan C.X."/>
            <person name="Stephens T.G."/>
            <person name="Weber A.P.M."/>
            <person name="Boo G.H."/>
            <person name="Boo S.M."/>
            <person name="Kim K.M."/>
            <person name="Shin Y."/>
            <person name="Jung M."/>
            <person name="Lee S.J."/>
            <person name="Yim H.S."/>
            <person name="Lee J.H."/>
            <person name="Bhattacharya D."/>
            <person name="Yoon H.S."/>
        </authorList>
    </citation>
    <scope>NUCLEOTIDE SEQUENCE [LARGE SCALE GENOMIC DNA]</scope>
    <source>
        <strain evidence="7 8">SKKU-2015</strain>
        <tissue evidence="7">Whole body</tissue>
    </source>
</reference>
<sequence>MHTTFASQLLEELRKTKWLPPYRDGGLRQVAAEIKELLEPFLEIMQSRRSEIRTNKSYAAGALVFFRSVQRNKRCALAYLMNRLRRIQQYRWEMGACAAAHLAENMSAPESHFLKEYNNLVGRYSQTVDLDLTADIQPPRDLFIEVRVRYDCGSVVTESGPVALKPGTAHFLKRSDVEHLIRQGRLDHIV</sequence>
<keyword evidence="8" id="KW-1185">Reference proteome</keyword>
<name>A0A2V3IWU2_9FLOR</name>
<comment type="similarity">
    <text evidence="2">Belongs to the GINS1/PSF1 family.</text>
</comment>
<dbReference type="GO" id="GO:1902983">
    <property type="term" value="P:DNA strand elongation involved in mitotic DNA replication"/>
    <property type="evidence" value="ECO:0007669"/>
    <property type="project" value="TreeGrafter"/>
</dbReference>
<evidence type="ECO:0000256" key="2">
    <source>
        <dbReference type="ARBA" id="ARBA00006677"/>
    </source>
</evidence>
<feature type="domain" description="GINS subunit" evidence="5">
    <location>
        <begin position="67"/>
        <end position="124"/>
    </location>
</feature>
<evidence type="ECO:0000256" key="1">
    <source>
        <dbReference type="ARBA" id="ARBA00004123"/>
    </source>
</evidence>
<comment type="caution">
    <text evidence="7">The sequence shown here is derived from an EMBL/GenBank/DDBJ whole genome shotgun (WGS) entry which is preliminary data.</text>
</comment>
<evidence type="ECO:0000259" key="5">
    <source>
        <dbReference type="Pfam" id="PF05916"/>
    </source>
</evidence>
<dbReference type="Pfam" id="PF05916">
    <property type="entry name" value="Sld5"/>
    <property type="match status" value="1"/>
</dbReference>
<evidence type="ECO:0000256" key="4">
    <source>
        <dbReference type="ARBA" id="ARBA00023242"/>
    </source>
</evidence>
<evidence type="ECO:0000256" key="3">
    <source>
        <dbReference type="ARBA" id="ARBA00022705"/>
    </source>
</evidence>
<proteinExistence type="inferred from homology"/>
<dbReference type="Pfam" id="PF24997">
    <property type="entry name" value="PSF1_C"/>
    <property type="match status" value="1"/>
</dbReference>
<dbReference type="CDD" id="cd11710">
    <property type="entry name" value="GINS_A_psf1"/>
    <property type="match status" value="1"/>
</dbReference>
<dbReference type="CDD" id="cd21696">
    <property type="entry name" value="GINS_B_Psf1"/>
    <property type="match status" value="1"/>
</dbReference>
<evidence type="ECO:0000313" key="7">
    <source>
        <dbReference type="EMBL" id="PXF46624.1"/>
    </source>
</evidence>
<dbReference type="InterPro" id="IPR005339">
    <property type="entry name" value="GINS_Psf1"/>
</dbReference>
<dbReference type="OrthoDB" id="10252587at2759"/>
<dbReference type="Proteomes" id="UP000247409">
    <property type="component" value="Unassembled WGS sequence"/>
</dbReference>
<dbReference type="InterPro" id="IPR056783">
    <property type="entry name" value="PSF1_C"/>
</dbReference>
<feature type="domain" description="DNA replication complex GINS protein PSF1 C-terminal" evidence="6">
    <location>
        <begin position="141"/>
        <end position="189"/>
    </location>
</feature>
<keyword evidence="4" id="KW-0539">Nucleus</keyword>
<dbReference type="PANTHER" id="PTHR12914">
    <property type="entry name" value="PARTNER OF SLD5"/>
    <property type="match status" value="1"/>
</dbReference>
<dbReference type="EMBL" id="NBIV01000035">
    <property type="protein sequence ID" value="PXF46624.1"/>
    <property type="molecule type" value="Genomic_DNA"/>
</dbReference>
<accession>A0A2V3IWU2</accession>
<protein>
    <submittedName>
        <fullName evidence="7">Putative DNA replication complex GINS protein PSF1</fullName>
    </submittedName>
</protein>
<comment type="subcellular location">
    <subcellularLocation>
        <location evidence="1">Nucleus</location>
    </subcellularLocation>
</comment>
<dbReference type="InterPro" id="IPR021151">
    <property type="entry name" value="GINS_A"/>
</dbReference>
<dbReference type="SUPFAM" id="SSF158573">
    <property type="entry name" value="GINS helical bundle-like"/>
    <property type="match status" value="1"/>
</dbReference>
<gene>
    <name evidence="7" type="ORF">BWQ96_03613</name>
</gene>
<dbReference type="GO" id="GO:0000811">
    <property type="term" value="C:GINS complex"/>
    <property type="evidence" value="ECO:0007669"/>
    <property type="project" value="InterPro"/>
</dbReference>
<dbReference type="AlphaFoldDB" id="A0A2V3IWU2"/>
<dbReference type="PANTHER" id="PTHR12914:SF2">
    <property type="entry name" value="DNA REPLICATION COMPLEX GINS PROTEIN PSF1"/>
    <property type="match status" value="1"/>
</dbReference>
<keyword evidence="3" id="KW-0235">DNA replication</keyword>
<organism evidence="7 8">
    <name type="scientific">Gracilariopsis chorda</name>
    <dbReference type="NCBI Taxonomy" id="448386"/>
    <lineage>
        <taxon>Eukaryota</taxon>
        <taxon>Rhodophyta</taxon>
        <taxon>Florideophyceae</taxon>
        <taxon>Rhodymeniophycidae</taxon>
        <taxon>Gracilariales</taxon>
        <taxon>Gracilariaceae</taxon>
        <taxon>Gracilariopsis</taxon>
    </lineage>
</organism>
<evidence type="ECO:0000313" key="8">
    <source>
        <dbReference type="Proteomes" id="UP000247409"/>
    </source>
</evidence>